<comment type="caution">
    <text evidence="2">The sequence shown here is derived from an EMBL/GenBank/DDBJ whole genome shotgun (WGS) entry which is preliminary data.</text>
</comment>
<feature type="region of interest" description="Disordered" evidence="1">
    <location>
        <begin position="62"/>
        <end position="101"/>
    </location>
</feature>
<accession>A0AAV2RC13</accession>
<evidence type="ECO:0000313" key="2">
    <source>
        <dbReference type="EMBL" id="CAL4122310.1"/>
    </source>
</evidence>
<feature type="compositionally biased region" description="Low complexity" evidence="1">
    <location>
        <begin position="76"/>
        <end position="95"/>
    </location>
</feature>
<feature type="compositionally biased region" description="Polar residues" evidence="1">
    <location>
        <begin position="10"/>
        <end position="44"/>
    </location>
</feature>
<dbReference type="AlphaFoldDB" id="A0AAV2RC13"/>
<feature type="region of interest" description="Disordered" evidence="1">
    <location>
        <begin position="1"/>
        <end position="44"/>
    </location>
</feature>
<reference evidence="2 3" key="1">
    <citation type="submission" date="2024-05" db="EMBL/GenBank/DDBJ databases">
        <authorList>
            <person name="Wallberg A."/>
        </authorList>
    </citation>
    <scope>NUCLEOTIDE SEQUENCE [LARGE SCALE GENOMIC DNA]</scope>
</reference>
<evidence type="ECO:0000313" key="3">
    <source>
        <dbReference type="Proteomes" id="UP001497623"/>
    </source>
</evidence>
<keyword evidence="3" id="KW-1185">Reference proteome</keyword>
<gene>
    <name evidence="2" type="ORF">MNOR_LOCUS23032</name>
</gene>
<dbReference type="EMBL" id="CAXKWB010019893">
    <property type="protein sequence ID" value="CAL4122310.1"/>
    <property type="molecule type" value="Genomic_DNA"/>
</dbReference>
<evidence type="ECO:0000256" key="1">
    <source>
        <dbReference type="SAM" id="MobiDB-lite"/>
    </source>
</evidence>
<name>A0AAV2RC13_MEGNR</name>
<organism evidence="2 3">
    <name type="scientific">Meganyctiphanes norvegica</name>
    <name type="common">Northern krill</name>
    <name type="synonym">Thysanopoda norvegica</name>
    <dbReference type="NCBI Taxonomy" id="48144"/>
    <lineage>
        <taxon>Eukaryota</taxon>
        <taxon>Metazoa</taxon>
        <taxon>Ecdysozoa</taxon>
        <taxon>Arthropoda</taxon>
        <taxon>Crustacea</taxon>
        <taxon>Multicrustacea</taxon>
        <taxon>Malacostraca</taxon>
        <taxon>Eumalacostraca</taxon>
        <taxon>Eucarida</taxon>
        <taxon>Euphausiacea</taxon>
        <taxon>Euphausiidae</taxon>
        <taxon>Meganyctiphanes</taxon>
    </lineage>
</organism>
<dbReference type="Proteomes" id="UP001497623">
    <property type="component" value="Unassembled WGS sequence"/>
</dbReference>
<protein>
    <submittedName>
        <fullName evidence="2">Uncharacterized protein</fullName>
    </submittedName>
</protein>
<sequence>MVHSYDLMRPSTSHSGTYRIRSSSVSRYPSPARSNYGSTSCSRAGTSIASYGSPSLRTALQETKDVPYSSPRGALRSTSTTSGSSRRSSFSRGSSVPPQKHVHFKEEVDEIDTTTLLIRDKGTFGLESRHGFNRLIEGSLPRPSLEDINNDRMKISSRNKFHIPSANDDTCRRRQARATYLSSLDDTGIAIRNRDRIY</sequence>
<proteinExistence type="predicted"/>